<geneLocation type="plasmid" evidence="2 3">
    <name>pQ15_94_5</name>
</geneLocation>
<proteinExistence type="predicted"/>
<sequence>MKMPSHPRRSLEHVITQTVGPCQTMIFTSSHRFWVVGCFAGVLGFGAPLLASQQADHGIDYKTLTIEHAEVIRGMKGMPDVAYLTIFNGSISDKRLTRVSIPGYKNAILMQRTDGAGTARPTPLTQAFVVIPKQAELFMGPDTLFFELEAMLGFPQGMSIEAEFDDGSSLVASLTIRAPGSKRTDHHHGDGD</sequence>
<dbReference type="EMBL" id="CP049222">
    <property type="protein sequence ID" value="QTG17395.1"/>
    <property type="molecule type" value="Genomic_DNA"/>
</dbReference>
<protein>
    <recommendedName>
        <fullName evidence="4">Copper chaperone PCu(A)C</fullName>
    </recommendedName>
</protein>
<dbReference type="InterPro" id="IPR036182">
    <property type="entry name" value="PCuAC_sf"/>
</dbReference>
<accession>A0AAJ4N989</accession>
<keyword evidence="1" id="KW-0812">Transmembrane</keyword>
<reference evidence="2" key="1">
    <citation type="submission" date="2020-02" db="EMBL/GenBank/DDBJ databases">
        <title>Unexpected conservation and global transmission of agrobacterial virulence plasmids.</title>
        <authorList>
            <person name="Weisberg A.J."/>
            <person name="Davis E.W. II"/>
            <person name="Tabima J.R."/>
            <person name="Belcher M.S."/>
            <person name="Miller M."/>
            <person name="Kuo C.-H."/>
            <person name="Loper J.E."/>
            <person name="Grunwald N.J."/>
            <person name="Putnam M.L."/>
            <person name="Chang J.H."/>
        </authorList>
    </citation>
    <scope>NUCLEOTIDE SEQUENCE</scope>
    <source>
        <strain evidence="2">Q15/94</strain>
        <plasmid evidence="2">pQ15_94_5</plasmid>
    </source>
</reference>
<evidence type="ECO:0000313" key="2">
    <source>
        <dbReference type="EMBL" id="QTG17395.1"/>
    </source>
</evidence>
<name>A0AAJ4N989_AGRTU</name>
<dbReference type="RefSeq" id="WP_272451725.1">
    <property type="nucleotide sequence ID" value="NZ_CP049222.1"/>
</dbReference>
<keyword evidence="1" id="KW-0472">Membrane</keyword>
<organism evidence="2 3">
    <name type="scientific">Agrobacterium tumefaciens</name>
    <dbReference type="NCBI Taxonomy" id="358"/>
    <lineage>
        <taxon>Bacteria</taxon>
        <taxon>Pseudomonadati</taxon>
        <taxon>Pseudomonadota</taxon>
        <taxon>Alphaproteobacteria</taxon>
        <taxon>Hyphomicrobiales</taxon>
        <taxon>Rhizobiaceae</taxon>
        <taxon>Rhizobium/Agrobacterium group</taxon>
        <taxon>Agrobacterium</taxon>
        <taxon>Agrobacterium tumefaciens complex</taxon>
    </lineage>
</organism>
<dbReference type="SUPFAM" id="SSF110087">
    <property type="entry name" value="DR1885-like metal-binding protein"/>
    <property type="match status" value="1"/>
</dbReference>
<feature type="transmembrane region" description="Helical" evidence="1">
    <location>
        <begin position="33"/>
        <end position="51"/>
    </location>
</feature>
<evidence type="ECO:0008006" key="4">
    <source>
        <dbReference type="Google" id="ProtNLM"/>
    </source>
</evidence>
<evidence type="ECO:0000313" key="3">
    <source>
        <dbReference type="Proteomes" id="UP000663946"/>
    </source>
</evidence>
<evidence type="ECO:0000256" key="1">
    <source>
        <dbReference type="SAM" id="Phobius"/>
    </source>
</evidence>
<dbReference type="Proteomes" id="UP000663946">
    <property type="component" value="Plasmid pQ15_94_5"/>
</dbReference>
<gene>
    <name evidence="2" type="ORF">G6M86_29340</name>
</gene>
<dbReference type="AlphaFoldDB" id="A0AAJ4N989"/>
<keyword evidence="2" id="KW-0614">Plasmid</keyword>
<keyword evidence="1" id="KW-1133">Transmembrane helix</keyword>